<protein>
    <submittedName>
        <fullName evidence="3">STAS domain-containing protein</fullName>
    </submittedName>
</protein>
<reference evidence="3" key="1">
    <citation type="submission" date="2021-06" db="EMBL/GenBank/DDBJ databases">
        <title>Complete genome sequence of Nocardioides sp. G188.</title>
        <authorList>
            <person name="Im W.-T."/>
        </authorList>
    </citation>
    <scope>NUCLEOTIDE SEQUENCE</scope>
    <source>
        <strain evidence="3">G188</strain>
    </source>
</reference>
<evidence type="ECO:0000313" key="4">
    <source>
        <dbReference type="Proteomes" id="UP000683575"/>
    </source>
</evidence>
<accession>A0A975T0T4</accession>
<dbReference type="AlphaFoldDB" id="A0A975T0T4"/>
<dbReference type="InterPro" id="IPR002645">
    <property type="entry name" value="STAS_dom"/>
</dbReference>
<proteinExistence type="predicted"/>
<evidence type="ECO:0000259" key="2">
    <source>
        <dbReference type="PROSITE" id="PS50801"/>
    </source>
</evidence>
<evidence type="ECO:0000313" key="3">
    <source>
        <dbReference type="EMBL" id="QWZ09406.1"/>
    </source>
</evidence>
<keyword evidence="4" id="KW-1185">Reference proteome</keyword>
<sequence>MTMNKNRSPDGYALHDQPGVTTTHPPVLSLSVDRPCGWSVLAASGEMDTACAGVLRSLLSAAGPNVVVDLREVTFMDASGLGVLATSGHIARRLGGAVRLVGPSHQVRRVLSLTLLDRVLPIYDDLQEALTAA</sequence>
<dbReference type="PANTHER" id="PTHR33495:SF2">
    <property type="entry name" value="ANTI-SIGMA FACTOR ANTAGONIST TM_1081-RELATED"/>
    <property type="match status" value="1"/>
</dbReference>
<feature type="region of interest" description="Disordered" evidence="1">
    <location>
        <begin position="1"/>
        <end position="20"/>
    </location>
</feature>
<dbReference type="InterPro" id="IPR003658">
    <property type="entry name" value="Anti-sigma_ant"/>
</dbReference>
<name>A0A975T0T4_9ACTN</name>
<dbReference type="CDD" id="cd07043">
    <property type="entry name" value="STAS_anti-anti-sigma_factors"/>
    <property type="match status" value="1"/>
</dbReference>
<dbReference type="KEGG" id="nps:KRR39_06440"/>
<dbReference type="GO" id="GO:0043856">
    <property type="term" value="F:anti-sigma factor antagonist activity"/>
    <property type="evidence" value="ECO:0007669"/>
    <property type="project" value="InterPro"/>
</dbReference>
<evidence type="ECO:0000256" key="1">
    <source>
        <dbReference type="SAM" id="MobiDB-lite"/>
    </source>
</evidence>
<organism evidence="3 4">
    <name type="scientific">Nocardioides panacis</name>
    <dbReference type="NCBI Taxonomy" id="2849501"/>
    <lineage>
        <taxon>Bacteria</taxon>
        <taxon>Bacillati</taxon>
        <taxon>Actinomycetota</taxon>
        <taxon>Actinomycetes</taxon>
        <taxon>Propionibacteriales</taxon>
        <taxon>Nocardioidaceae</taxon>
        <taxon>Nocardioides</taxon>
    </lineage>
</organism>
<feature type="domain" description="STAS" evidence="2">
    <location>
        <begin position="28"/>
        <end position="133"/>
    </location>
</feature>
<dbReference type="NCBIfam" id="TIGR00377">
    <property type="entry name" value="ant_ant_sig"/>
    <property type="match status" value="1"/>
</dbReference>
<dbReference type="RefSeq" id="WP_216941252.1">
    <property type="nucleotide sequence ID" value="NZ_CP077062.1"/>
</dbReference>
<dbReference type="Proteomes" id="UP000683575">
    <property type="component" value="Chromosome"/>
</dbReference>
<dbReference type="EMBL" id="CP077062">
    <property type="protein sequence ID" value="QWZ09406.1"/>
    <property type="molecule type" value="Genomic_DNA"/>
</dbReference>
<dbReference type="PANTHER" id="PTHR33495">
    <property type="entry name" value="ANTI-SIGMA FACTOR ANTAGONIST TM_1081-RELATED-RELATED"/>
    <property type="match status" value="1"/>
</dbReference>
<dbReference type="Pfam" id="PF01740">
    <property type="entry name" value="STAS"/>
    <property type="match status" value="1"/>
</dbReference>
<dbReference type="PROSITE" id="PS50801">
    <property type="entry name" value="STAS"/>
    <property type="match status" value="1"/>
</dbReference>
<gene>
    <name evidence="3" type="ORF">KRR39_06440</name>
</gene>